<proteinExistence type="predicted"/>
<protein>
    <submittedName>
        <fullName evidence="2">DUF541 domain-containing protein</fullName>
    </submittedName>
</protein>
<dbReference type="PROSITE" id="PS51257">
    <property type="entry name" value="PROKAR_LIPOPROTEIN"/>
    <property type="match status" value="1"/>
</dbReference>
<dbReference type="OrthoDB" id="850136at2"/>
<dbReference type="AlphaFoldDB" id="A0A3D8LC61"/>
<feature type="chain" id="PRO_5017604322" evidence="1">
    <location>
        <begin position="24"/>
        <end position="214"/>
    </location>
</feature>
<keyword evidence="1" id="KW-0732">Signal</keyword>
<evidence type="ECO:0000313" key="2">
    <source>
        <dbReference type="EMBL" id="RDV14997.1"/>
    </source>
</evidence>
<evidence type="ECO:0000256" key="1">
    <source>
        <dbReference type="SAM" id="SignalP"/>
    </source>
</evidence>
<dbReference type="EMBL" id="QRGR01000011">
    <property type="protein sequence ID" value="RDV14997.1"/>
    <property type="molecule type" value="Genomic_DNA"/>
</dbReference>
<organism evidence="2 3">
    <name type="scientific">Pontibacter diazotrophicus</name>
    <dbReference type="NCBI Taxonomy" id="1400979"/>
    <lineage>
        <taxon>Bacteria</taxon>
        <taxon>Pseudomonadati</taxon>
        <taxon>Bacteroidota</taxon>
        <taxon>Cytophagia</taxon>
        <taxon>Cytophagales</taxon>
        <taxon>Hymenobacteraceae</taxon>
        <taxon>Pontibacter</taxon>
    </lineage>
</organism>
<dbReference type="Gene3D" id="3.30.70.2970">
    <property type="entry name" value="Protein of unknown function (DUF541), domain 2"/>
    <property type="match status" value="1"/>
</dbReference>
<evidence type="ECO:0000313" key="3">
    <source>
        <dbReference type="Proteomes" id="UP000256708"/>
    </source>
</evidence>
<feature type="signal peptide" evidence="1">
    <location>
        <begin position="1"/>
        <end position="23"/>
    </location>
</feature>
<dbReference type="Gene3D" id="3.30.110.170">
    <property type="entry name" value="Protein of unknown function (DUF541), domain 1"/>
    <property type="match status" value="1"/>
</dbReference>
<accession>A0A3D8LC61</accession>
<gene>
    <name evidence="2" type="ORF">DXT99_11985</name>
</gene>
<dbReference type="Proteomes" id="UP000256708">
    <property type="component" value="Unassembled WGS sequence"/>
</dbReference>
<dbReference type="InterPro" id="IPR007497">
    <property type="entry name" value="SIMPL/DUF541"/>
</dbReference>
<dbReference type="Pfam" id="PF04402">
    <property type="entry name" value="SIMPL"/>
    <property type="match status" value="1"/>
</dbReference>
<name>A0A3D8LC61_9BACT</name>
<sequence length="214" mass="24596">MTMKNVCVWVLAMLAGFGTLSSCQVHDEAQEDYLEVIGEHERSMPDAGYRLNLSYNGPMGMRDKFMEWADSLQKQVPNMVLTSENIYIHHMPEQMGQEKIRPEMYQTSVSYNITVADSAMYGRIMQDVLRHNFPFSVNVSGTVLDPDKRQQVQQELMQQALDNAKAKLNFLSNGEDSYRIVGVEELDNTVPYGPEYNDFNRRMVARLKVKARLQ</sequence>
<keyword evidence="3" id="KW-1185">Reference proteome</keyword>
<comment type="caution">
    <text evidence="2">The sequence shown here is derived from an EMBL/GenBank/DDBJ whole genome shotgun (WGS) entry which is preliminary data.</text>
</comment>
<reference evidence="3" key="1">
    <citation type="submission" date="2018-08" db="EMBL/GenBank/DDBJ databases">
        <authorList>
            <person name="Liu Z.-W."/>
            <person name="Du Z.-J."/>
        </authorList>
    </citation>
    <scope>NUCLEOTIDE SEQUENCE [LARGE SCALE GENOMIC DNA]</scope>
    <source>
        <strain evidence="3">H4X</strain>
    </source>
</reference>